<dbReference type="PANTHER" id="PTHR30269:SF37">
    <property type="entry name" value="MEMBRANE TRANSPORTER PROTEIN"/>
    <property type="match status" value="1"/>
</dbReference>
<dbReference type="PANTHER" id="PTHR30269">
    <property type="entry name" value="TRANSMEMBRANE PROTEIN YFCA"/>
    <property type="match status" value="1"/>
</dbReference>
<feature type="transmembrane region" description="Helical" evidence="8">
    <location>
        <begin position="138"/>
        <end position="159"/>
    </location>
</feature>
<evidence type="ECO:0000256" key="5">
    <source>
        <dbReference type="ARBA" id="ARBA00022692"/>
    </source>
</evidence>
<evidence type="ECO:0000256" key="3">
    <source>
        <dbReference type="ARBA" id="ARBA00022448"/>
    </source>
</evidence>
<keyword evidence="5 8" id="KW-0812">Transmembrane</keyword>
<evidence type="ECO:0000256" key="1">
    <source>
        <dbReference type="ARBA" id="ARBA00004651"/>
    </source>
</evidence>
<comment type="similarity">
    <text evidence="2 8">Belongs to the 4-toluene sulfonate uptake permease (TSUP) (TC 2.A.102) family.</text>
</comment>
<gene>
    <name evidence="9" type="ORF">SAMN04487974_102220</name>
</gene>
<comment type="subcellular location">
    <subcellularLocation>
        <location evidence="1 8">Cell membrane</location>
        <topology evidence="1 8">Multi-pass membrane protein</topology>
    </subcellularLocation>
</comment>
<dbReference type="InterPro" id="IPR002781">
    <property type="entry name" value="TM_pro_TauE-like"/>
</dbReference>
<name>A0A1G7TM22_9HYPH</name>
<accession>A0A1G7TM22</accession>
<keyword evidence="4 8" id="KW-1003">Cell membrane</keyword>
<evidence type="ECO:0000256" key="4">
    <source>
        <dbReference type="ARBA" id="ARBA00022475"/>
    </source>
</evidence>
<feature type="transmembrane region" description="Helical" evidence="8">
    <location>
        <begin position="203"/>
        <end position="222"/>
    </location>
</feature>
<keyword evidence="10" id="KW-1185">Reference proteome</keyword>
<proteinExistence type="inferred from homology"/>
<reference evidence="9 10" key="1">
    <citation type="submission" date="2016-10" db="EMBL/GenBank/DDBJ databases">
        <authorList>
            <person name="de Groot N.N."/>
        </authorList>
    </citation>
    <scope>NUCLEOTIDE SEQUENCE [LARGE SCALE GENOMIC DNA]</scope>
    <source>
        <strain evidence="9 10">CGMCC 1.10267</strain>
    </source>
</reference>
<sequence>MPFDPLLFLPDGMSPWLAVTLVAFSFLTSAITAVFALGGGIAMLAALGLALPPAVLIPFHGCIQLGSNVGRAVIQRVHIQWHLVLWFGVGTVIGSLVGGSIAVSLPDNLFRVLIAAFILYSVWGPQPRVSGRGPIADLAAGGIIGALGMVIGAIGPLVANFLRKLEDRRELIATHATLVGINNVAKIASFTIFGVVLAPYVPLIIAMVITGLLGTMVGTRMLDAMPEAQFRKIFKIVMTVLALEMLRQAAFG</sequence>
<evidence type="ECO:0000256" key="8">
    <source>
        <dbReference type="RuleBase" id="RU363041"/>
    </source>
</evidence>
<feature type="transmembrane region" description="Helical" evidence="8">
    <location>
        <begin position="79"/>
        <end position="97"/>
    </location>
</feature>
<feature type="transmembrane region" description="Helical" evidence="8">
    <location>
        <begin position="109"/>
        <end position="126"/>
    </location>
</feature>
<evidence type="ECO:0000256" key="2">
    <source>
        <dbReference type="ARBA" id="ARBA00009142"/>
    </source>
</evidence>
<feature type="transmembrane region" description="Helical" evidence="8">
    <location>
        <begin position="16"/>
        <end position="37"/>
    </location>
</feature>
<dbReference type="Proteomes" id="UP000199495">
    <property type="component" value="Unassembled WGS sequence"/>
</dbReference>
<dbReference type="GO" id="GO:0005886">
    <property type="term" value="C:plasma membrane"/>
    <property type="evidence" value="ECO:0007669"/>
    <property type="project" value="UniProtKB-SubCell"/>
</dbReference>
<keyword evidence="7 8" id="KW-0472">Membrane</keyword>
<dbReference type="InterPro" id="IPR052017">
    <property type="entry name" value="TSUP"/>
</dbReference>
<organism evidence="9 10">
    <name type="scientific">Pelagibacterium luteolum</name>
    <dbReference type="NCBI Taxonomy" id="440168"/>
    <lineage>
        <taxon>Bacteria</taxon>
        <taxon>Pseudomonadati</taxon>
        <taxon>Pseudomonadota</taxon>
        <taxon>Alphaproteobacteria</taxon>
        <taxon>Hyphomicrobiales</taxon>
        <taxon>Devosiaceae</taxon>
        <taxon>Pelagibacterium</taxon>
    </lineage>
</organism>
<evidence type="ECO:0000256" key="7">
    <source>
        <dbReference type="ARBA" id="ARBA00023136"/>
    </source>
</evidence>
<dbReference type="OrthoDB" id="8478323at2"/>
<dbReference type="AlphaFoldDB" id="A0A1G7TM22"/>
<protein>
    <recommendedName>
        <fullName evidence="8">Probable membrane transporter protein</fullName>
    </recommendedName>
</protein>
<evidence type="ECO:0000313" key="10">
    <source>
        <dbReference type="Proteomes" id="UP000199495"/>
    </source>
</evidence>
<dbReference type="EMBL" id="FNCS01000002">
    <property type="protein sequence ID" value="SDG36377.1"/>
    <property type="molecule type" value="Genomic_DNA"/>
</dbReference>
<keyword evidence="6 8" id="KW-1133">Transmembrane helix</keyword>
<dbReference type="RefSeq" id="WP_090592902.1">
    <property type="nucleotide sequence ID" value="NZ_FNCS01000002.1"/>
</dbReference>
<evidence type="ECO:0000256" key="6">
    <source>
        <dbReference type="ARBA" id="ARBA00022989"/>
    </source>
</evidence>
<dbReference type="Pfam" id="PF01925">
    <property type="entry name" value="TauE"/>
    <property type="match status" value="1"/>
</dbReference>
<dbReference type="STRING" id="440168.SAMN04487974_102220"/>
<feature type="transmembrane region" description="Helical" evidence="8">
    <location>
        <begin position="44"/>
        <end position="67"/>
    </location>
</feature>
<evidence type="ECO:0000313" key="9">
    <source>
        <dbReference type="EMBL" id="SDG36377.1"/>
    </source>
</evidence>
<keyword evidence="3" id="KW-0813">Transport</keyword>